<comment type="caution">
    <text evidence="5">The sequence shown here is derived from an EMBL/GenBank/DDBJ whole genome shotgun (WGS) entry which is preliminary data.</text>
</comment>
<dbReference type="InterPro" id="IPR004616">
    <property type="entry name" value="Leu/Phe-tRNA_Trfase"/>
</dbReference>
<dbReference type="HAMAP" id="MF_00688">
    <property type="entry name" value="Leu_Phe_trans"/>
    <property type="match status" value="1"/>
</dbReference>
<dbReference type="SUPFAM" id="SSF55729">
    <property type="entry name" value="Acyl-CoA N-acyltransferases (Nat)"/>
    <property type="match status" value="1"/>
</dbReference>
<dbReference type="InterPro" id="IPR016181">
    <property type="entry name" value="Acyl_CoA_acyltransferase"/>
</dbReference>
<dbReference type="PATRIC" id="fig|1544798.3.peg.3810"/>
<comment type="function">
    <text evidence="4">Functions in the N-end rule pathway of protein degradation where it conjugates Leu, Phe and, less efficiently, Met from aminoacyl-tRNAs to the N-termini of proteins containing an N-terminal arginine or lysine.</text>
</comment>
<evidence type="ECO:0000256" key="3">
    <source>
        <dbReference type="ARBA" id="ARBA00023315"/>
    </source>
</evidence>
<dbReference type="InterPro" id="IPR042203">
    <property type="entry name" value="Leu/Phe-tRNA_Trfase_C"/>
</dbReference>
<keyword evidence="2 4" id="KW-0808">Transferase</keyword>
<dbReference type="NCBIfam" id="TIGR00667">
    <property type="entry name" value="aat"/>
    <property type="match status" value="1"/>
</dbReference>
<keyword evidence="3 4" id="KW-0012">Acyltransferase</keyword>
<keyword evidence="6" id="KW-1185">Reference proteome</keyword>
<evidence type="ECO:0000313" key="6">
    <source>
        <dbReference type="Proteomes" id="UP000032544"/>
    </source>
</evidence>
<dbReference type="GO" id="GO:0008914">
    <property type="term" value="F:leucyl-tRNA--protein transferase activity"/>
    <property type="evidence" value="ECO:0007669"/>
    <property type="project" value="UniProtKB-UniRule"/>
</dbReference>
<dbReference type="Pfam" id="PF03588">
    <property type="entry name" value="Leu_Phe_trans"/>
    <property type="match status" value="1"/>
</dbReference>
<dbReference type="Gene3D" id="3.30.70.3550">
    <property type="entry name" value="Leucyl/phenylalanyl-tRNA-protein transferase, N-terminal domain"/>
    <property type="match status" value="1"/>
</dbReference>
<accession>A0A0D8J7J0</accession>
<proteinExistence type="inferred from homology"/>
<dbReference type="RefSeq" id="WP_045032227.1">
    <property type="nucleotide sequence ID" value="NZ_JRHC01000005.1"/>
</dbReference>
<protein>
    <recommendedName>
        <fullName evidence="4">Leucyl/phenylalanyl-tRNA--protein transferase</fullName>
        <ecNumber evidence="4">2.3.2.6</ecNumber>
    </recommendedName>
    <alternativeName>
        <fullName evidence="4">L/F-transferase</fullName>
    </alternativeName>
    <alternativeName>
        <fullName evidence="4">Leucyltransferase</fullName>
    </alternativeName>
    <alternativeName>
        <fullName evidence="4">Phenyalanyltransferase</fullName>
    </alternativeName>
</protein>
<dbReference type="EMBL" id="JRHC01000005">
    <property type="protein sequence ID" value="KJF42486.1"/>
    <property type="molecule type" value="Genomic_DNA"/>
</dbReference>
<dbReference type="EC" id="2.3.2.6" evidence="4"/>
<gene>
    <name evidence="4" type="primary">aat</name>
    <name evidence="5" type="ORF">LH29_18195</name>
</gene>
<reference evidence="5 6" key="1">
    <citation type="submission" date="2014-09" db="EMBL/GenBank/DDBJ databases">
        <title>Draft Genome Sequence of Draconibacterium sp. JN14CK-3.</title>
        <authorList>
            <person name="Dong C."/>
            <person name="Lai Q."/>
            <person name="Shao Z."/>
        </authorList>
    </citation>
    <scope>NUCLEOTIDE SEQUENCE [LARGE SCALE GENOMIC DNA]</scope>
    <source>
        <strain evidence="5 6">JN14CK-3</strain>
    </source>
</reference>
<dbReference type="GO" id="GO:0005737">
    <property type="term" value="C:cytoplasm"/>
    <property type="evidence" value="ECO:0007669"/>
    <property type="project" value="UniProtKB-SubCell"/>
</dbReference>
<comment type="catalytic activity">
    <reaction evidence="4">
        <text>L-phenylalanyl-tRNA(Phe) + an N-terminal L-alpha-aminoacyl-[protein] = an N-terminal L-phenylalanyl-L-alpha-aminoacyl-[protein] + tRNA(Phe)</text>
        <dbReference type="Rhea" id="RHEA:43632"/>
        <dbReference type="Rhea" id="RHEA-COMP:9668"/>
        <dbReference type="Rhea" id="RHEA-COMP:9699"/>
        <dbReference type="Rhea" id="RHEA-COMP:10636"/>
        <dbReference type="Rhea" id="RHEA-COMP:10637"/>
        <dbReference type="ChEBI" id="CHEBI:78442"/>
        <dbReference type="ChEBI" id="CHEBI:78531"/>
        <dbReference type="ChEBI" id="CHEBI:78597"/>
        <dbReference type="ChEBI" id="CHEBI:83561"/>
        <dbReference type="EC" id="2.3.2.6"/>
    </reaction>
</comment>
<dbReference type="PANTHER" id="PTHR30098">
    <property type="entry name" value="LEUCYL/PHENYLALANYL-TRNA--PROTEIN TRANSFERASE"/>
    <property type="match status" value="1"/>
</dbReference>
<sequence>MIQFPDPNQADDDGLLAQGGELTPEFLLSAYCQGVFPWFCEGEPILWWSPNPRMVLLPEDFKLKKSLRQVINKGIFELRIDTAFREVITACSKTKRSHEDETWITNDIIDGYVQLHKLGYAHSFETWLEGKLVGGLYGLSLGNCFFGESMFFTKTDASKFAFYHLVQFALKNNFAFIDAQQPTDHLASLGAQPIPRKDFLEMLEKALQRDTLQGKWTTKTEC</sequence>
<comment type="catalytic activity">
    <reaction evidence="4">
        <text>N-terminal L-arginyl-[protein] + L-leucyl-tRNA(Leu) = N-terminal L-leucyl-L-arginyl-[protein] + tRNA(Leu) + H(+)</text>
        <dbReference type="Rhea" id="RHEA:50416"/>
        <dbReference type="Rhea" id="RHEA-COMP:9613"/>
        <dbReference type="Rhea" id="RHEA-COMP:9622"/>
        <dbReference type="Rhea" id="RHEA-COMP:12672"/>
        <dbReference type="Rhea" id="RHEA-COMP:12673"/>
        <dbReference type="ChEBI" id="CHEBI:15378"/>
        <dbReference type="ChEBI" id="CHEBI:64719"/>
        <dbReference type="ChEBI" id="CHEBI:78442"/>
        <dbReference type="ChEBI" id="CHEBI:78494"/>
        <dbReference type="ChEBI" id="CHEBI:133044"/>
        <dbReference type="EC" id="2.3.2.6"/>
    </reaction>
</comment>
<dbReference type="AlphaFoldDB" id="A0A0D8J7J0"/>
<keyword evidence="1 4" id="KW-0963">Cytoplasm</keyword>
<evidence type="ECO:0000313" key="5">
    <source>
        <dbReference type="EMBL" id="KJF42486.1"/>
    </source>
</evidence>
<organism evidence="5 6">
    <name type="scientific">Draconibacterium sediminis</name>
    <dbReference type="NCBI Taxonomy" id="1544798"/>
    <lineage>
        <taxon>Bacteria</taxon>
        <taxon>Pseudomonadati</taxon>
        <taxon>Bacteroidota</taxon>
        <taxon>Bacteroidia</taxon>
        <taxon>Marinilabiliales</taxon>
        <taxon>Prolixibacteraceae</taxon>
        <taxon>Draconibacterium</taxon>
    </lineage>
</organism>
<comment type="catalytic activity">
    <reaction evidence="4">
        <text>N-terminal L-lysyl-[protein] + L-leucyl-tRNA(Leu) = N-terminal L-leucyl-L-lysyl-[protein] + tRNA(Leu) + H(+)</text>
        <dbReference type="Rhea" id="RHEA:12340"/>
        <dbReference type="Rhea" id="RHEA-COMP:9613"/>
        <dbReference type="Rhea" id="RHEA-COMP:9622"/>
        <dbReference type="Rhea" id="RHEA-COMP:12670"/>
        <dbReference type="Rhea" id="RHEA-COMP:12671"/>
        <dbReference type="ChEBI" id="CHEBI:15378"/>
        <dbReference type="ChEBI" id="CHEBI:65249"/>
        <dbReference type="ChEBI" id="CHEBI:78442"/>
        <dbReference type="ChEBI" id="CHEBI:78494"/>
        <dbReference type="ChEBI" id="CHEBI:133043"/>
        <dbReference type="EC" id="2.3.2.6"/>
    </reaction>
</comment>
<dbReference type="Proteomes" id="UP000032544">
    <property type="component" value="Unassembled WGS sequence"/>
</dbReference>
<evidence type="ECO:0000256" key="2">
    <source>
        <dbReference type="ARBA" id="ARBA00022679"/>
    </source>
</evidence>
<dbReference type="GO" id="GO:0030163">
    <property type="term" value="P:protein catabolic process"/>
    <property type="evidence" value="ECO:0007669"/>
    <property type="project" value="UniProtKB-UniRule"/>
</dbReference>
<evidence type="ECO:0000256" key="1">
    <source>
        <dbReference type="ARBA" id="ARBA00022490"/>
    </source>
</evidence>
<dbReference type="OrthoDB" id="9790282at2"/>
<dbReference type="PANTHER" id="PTHR30098:SF2">
    <property type="entry name" value="LEUCYL_PHENYLALANYL-TRNA--PROTEIN TRANSFERASE"/>
    <property type="match status" value="1"/>
</dbReference>
<dbReference type="InterPro" id="IPR042221">
    <property type="entry name" value="Leu/Phe-tRNA_Trfase_N"/>
</dbReference>
<dbReference type="Gene3D" id="3.40.630.70">
    <property type="entry name" value="Leucyl/phenylalanyl-tRNA-protein transferase, C-terminal domain"/>
    <property type="match status" value="1"/>
</dbReference>
<comment type="subcellular location">
    <subcellularLocation>
        <location evidence="4">Cytoplasm</location>
    </subcellularLocation>
</comment>
<evidence type="ECO:0000256" key="4">
    <source>
        <dbReference type="HAMAP-Rule" id="MF_00688"/>
    </source>
</evidence>
<name>A0A0D8J7J0_9BACT</name>
<comment type="similarity">
    <text evidence="4">Belongs to the L/F-transferase family.</text>
</comment>
<dbReference type="FunFam" id="3.40.630.70:FF:000001">
    <property type="entry name" value="Leucyl/phenylalanyl-tRNA--protein transferase"/>
    <property type="match status" value="1"/>
</dbReference>